<dbReference type="AlphaFoldDB" id="B6XW82"/>
<keyword evidence="3" id="KW-0804">Transcription</keyword>
<reference evidence="5 6" key="1">
    <citation type="submission" date="2008-10" db="EMBL/GenBank/DDBJ databases">
        <title>Draft genome sequence of Bifidobacterium catenulatum (DSM 16992).</title>
        <authorList>
            <person name="Sudarsanam P."/>
            <person name="Ley R."/>
            <person name="Guruge J."/>
            <person name="Turnbaugh P.J."/>
            <person name="Mahowald M."/>
            <person name="Liep D."/>
            <person name="Gordon J."/>
        </authorList>
    </citation>
    <scope>NUCLEOTIDE SEQUENCE [LARGE SCALE GENOMIC DNA]</scope>
    <source>
        <strain evidence="5 6">DSM 16992</strain>
    </source>
</reference>
<dbReference type="SUPFAM" id="SSF47413">
    <property type="entry name" value="lambda repressor-like DNA-binding domains"/>
    <property type="match status" value="1"/>
</dbReference>
<feature type="domain" description="HTH lacI-type" evidence="4">
    <location>
        <begin position="48"/>
        <end position="102"/>
    </location>
</feature>
<dbReference type="InterPro" id="IPR028082">
    <property type="entry name" value="Peripla_BP_I"/>
</dbReference>
<dbReference type="Gene3D" id="1.10.260.40">
    <property type="entry name" value="lambda repressor-like DNA-binding domains"/>
    <property type="match status" value="1"/>
</dbReference>
<gene>
    <name evidence="5" type="ORF">BIFCAT_01472</name>
</gene>
<evidence type="ECO:0000313" key="5">
    <source>
        <dbReference type="EMBL" id="EEB21107.1"/>
    </source>
</evidence>
<evidence type="ECO:0000313" key="6">
    <source>
        <dbReference type="Proteomes" id="UP000003882"/>
    </source>
</evidence>
<dbReference type="Gene3D" id="3.40.50.2300">
    <property type="match status" value="2"/>
</dbReference>
<proteinExistence type="predicted"/>
<keyword evidence="1" id="KW-0805">Transcription regulation</keyword>
<evidence type="ECO:0000259" key="4">
    <source>
        <dbReference type="PROSITE" id="PS50932"/>
    </source>
</evidence>
<dbReference type="PROSITE" id="PS50932">
    <property type="entry name" value="HTH_LACI_2"/>
    <property type="match status" value="1"/>
</dbReference>
<dbReference type="eggNOG" id="COG1609">
    <property type="taxonomic scope" value="Bacteria"/>
</dbReference>
<dbReference type="SUPFAM" id="SSF53822">
    <property type="entry name" value="Periplasmic binding protein-like I"/>
    <property type="match status" value="1"/>
</dbReference>
<name>B6XW82_9BIFI</name>
<dbReference type="SMART" id="SM00354">
    <property type="entry name" value="HTH_LACI"/>
    <property type="match status" value="1"/>
</dbReference>
<keyword evidence="2" id="KW-0238">DNA-binding</keyword>
<accession>B6XW82</accession>
<dbReference type="Pfam" id="PF00356">
    <property type="entry name" value="LacI"/>
    <property type="match status" value="1"/>
</dbReference>
<dbReference type="InterPro" id="IPR010982">
    <property type="entry name" value="Lambda_DNA-bd_dom_sf"/>
</dbReference>
<dbReference type="PANTHER" id="PTHR30146:SF109">
    <property type="entry name" value="HTH-TYPE TRANSCRIPTIONAL REGULATOR GALS"/>
    <property type="match status" value="1"/>
</dbReference>
<evidence type="ECO:0000256" key="3">
    <source>
        <dbReference type="ARBA" id="ARBA00023163"/>
    </source>
</evidence>
<dbReference type="InterPro" id="IPR000843">
    <property type="entry name" value="HTH_LacI"/>
</dbReference>
<evidence type="ECO:0000256" key="1">
    <source>
        <dbReference type="ARBA" id="ARBA00023015"/>
    </source>
</evidence>
<evidence type="ECO:0000256" key="2">
    <source>
        <dbReference type="ARBA" id="ARBA00023125"/>
    </source>
</evidence>
<comment type="caution">
    <text evidence="5">The sequence shown here is derived from an EMBL/GenBank/DDBJ whole genome shotgun (WGS) entry which is preliminary data.</text>
</comment>
<dbReference type="Pfam" id="PF13377">
    <property type="entry name" value="Peripla_BP_3"/>
    <property type="match status" value="1"/>
</dbReference>
<dbReference type="CDD" id="cd01392">
    <property type="entry name" value="HTH_LacI"/>
    <property type="match status" value="1"/>
</dbReference>
<dbReference type="PANTHER" id="PTHR30146">
    <property type="entry name" value="LACI-RELATED TRANSCRIPTIONAL REPRESSOR"/>
    <property type="match status" value="1"/>
</dbReference>
<reference evidence="5 6" key="2">
    <citation type="submission" date="2008-10" db="EMBL/GenBank/DDBJ databases">
        <authorList>
            <person name="Fulton L."/>
            <person name="Clifton S."/>
            <person name="Fulton B."/>
            <person name="Xu J."/>
            <person name="Minx P."/>
            <person name="Pepin K.H."/>
            <person name="Johnson M."/>
            <person name="Bhonagiri V."/>
            <person name="Nash W.E."/>
            <person name="Mardis E.R."/>
            <person name="Wilson R.K."/>
        </authorList>
    </citation>
    <scope>NUCLEOTIDE SEQUENCE [LARGE SCALE GENOMIC DNA]</scope>
    <source>
        <strain evidence="5 6">DSM 16992</strain>
    </source>
</reference>
<dbReference type="Proteomes" id="UP000003882">
    <property type="component" value="Unassembled WGS sequence"/>
</dbReference>
<organism evidence="5 6">
    <name type="scientific">Bifidobacterium catenulatum DSM 16992 = JCM 1194 = LMG 11043</name>
    <dbReference type="NCBI Taxonomy" id="566552"/>
    <lineage>
        <taxon>Bacteria</taxon>
        <taxon>Bacillati</taxon>
        <taxon>Actinomycetota</taxon>
        <taxon>Actinomycetes</taxon>
        <taxon>Bifidobacteriales</taxon>
        <taxon>Bifidobacteriaceae</taxon>
        <taxon>Bifidobacterium</taxon>
    </lineage>
</organism>
<protein>
    <submittedName>
        <fullName evidence="5">Transcriptional regulator, LacI family</fullName>
    </submittedName>
</protein>
<dbReference type="CDD" id="cd06267">
    <property type="entry name" value="PBP1_LacI_sugar_binding-like"/>
    <property type="match status" value="1"/>
</dbReference>
<dbReference type="InterPro" id="IPR046335">
    <property type="entry name" value="LacI/GalR-like_sensor"/>
</dbReference>
<sequence>MNSHQYTDTLGNKQEIRIVVSLQTFGYFLQNTLCLVVSTAIKELCMSVNIQDVAKAAKVSVSTVSRSFTRPELVSEATRSRVLRIADEMSFSISRSATALKSGKALRVALLMSDHIRLWFSASVIEGLNQVLHADGYDLSIFQISSIEERREFFDMLPVRRNADAVIVASIDVDAQESAQLASTGVPIIGINCVNPREYGFTAAVGIDDDQGSRLVARHLIGLGHRNIVYVRTSREVSLHFSVQQRYDSFVKACLEQGVTPTTLVAQESEDRISTIVSELLSLPQMPTAIACQEDGIAIPLIYQLVRCGYRIPSDISVIGYDDSFYAHDIGLTTIRQDPIGMAHEAACKTLDLINRKTTGMPFQTFPAQLIVRSSTSRVSLDKG</sequence>
<dbReference type="GO" id="GO:0000976">
    <property type="term" value="F:transcription cis-regulatory region binding"/>
    <property type="evidence" value="ECO:0007669"/>
    <property type="project" value="TreeGrafter"/>
</dbReference>
<dbReference type="EMBL" id="ABXY01000021">
    <property type="protein sequence ID" value="EEB21107.1"/>
    <property type="molecule type" value="Genomic_DNA"/>
</dbReference>
<dbReference type="GO" id="GO:0003700">
    <property type="term" value="F:DNA-binding transcription factor activity"/>
    <property type="evidence" value="ECO:0007669"/>
    <property type="project" value="TreeGrafter"/>
</dbReference>